<comment type="caution">
    <text evidence="2">The sequence shown here is derived from an EMBL/GenBank/DDBJ whole genome shotgun (WGS) entry which is preliminary data.</text>
</comment>
<sequence length="102" mass="11047">MADTFKPTHSDATSGNTFMDHSEILPPSYGAEDGNVLLPPPYYSRENVGNLSADGAFLSPRGRSGTLSKCLKWIAKEMAESTSVPSHRRSELDVDEAAQSVF</sequence>
<proteinExistence type="predicted"/>
<dbReference type="AlphaFoldDB" id="A0A0F9XRD3"/>
<accession>A0A0F9XRD3</accession>
<dbReference type="EMBL" id="JOKZ01000136">
    <property type="protein sequence ID" value="KKP02778.1"/>
    <property type="molecule type" value="Genomic_DNA"/>
</dbReference>
<dbReference type="OrthoDB" id="10290138at2759"/>
<evidence type="ECO:0000313" key="2">
    <source>
        <dbReference type="EMBL" id="KKP02778.1"/>
    </source>
</evidence>
<feature type="compositionally biased region" description="Polar residues" evidence="1">
    <location>
        <begin position="10"/>
        <end position="19"/>
    </location>
</feature>
<dbReference type="Proteomes" id="UP000034112">
    <property type="component" value="Unassembled WGS sequence"/>
</dbReference>
<protein>
    <submittedName>
        <fullName evidence="2">Uncharacterized protein</fullName>
    </submittedName>
</protein>
<name>A0A0F9XRD3_TRIHA</name>
<feature type="region of interest" description="Disordered" evidence="1">
    <location>
        <begin position="1"/>
        <end position="31"/>
    </location>
</feature>
<evidence type="ECO:0000313" key="3">
    <source>
        <dbReference type="Proteomes" id="UP000034112"/>
    </source>
</evidence>
<evidence type="ECO:0000256" key="1">
    <source>
        <dbReference type="SAM" id="MobiDB-lite"/>
    </source>
</evidence>
<organism evidence="2 3">
    <name type="scientific">Trichoderma harzianum</name>
    <name type="common">Hypocrea lixii</name>
    <dbReference type="NCBI Taxonomy" id="5544"/>
    <lineage>
        <taxon>Eukaryota</taxon>
        <taxon>Fungi</taxon>
        <taxon>Dikarya</taxon>
        <taxon>Ascomycota</taxon>
        <taxon>Pezizomycotina</taxon>
        <taxon>Sordariomycetes</taxon>
        <taxon>Hypocreomycetidae</taxon>
        <taxon>Hypocreales</taxon>
        <taxon>Hypocreaceae</taxon>
        <taxon>Trichoderma</taxon>
    </lineage>
</organism>
<feature type="region of interest" description="Disordered" evidence="1">
    <location>
        <begin position="82"/>
        <end position="102"/>
    </location>
</feature>
<gene>
    <name evidence="2" type="ORF">THAR02_05106</name>
</gene>
<reference evidence="3" key="1">
    <citation type="journal article" date="2015" name="Genome Announc.">
        <title>Draft whole-genome sequence of the biocontrol agent Trichoderma harzianum T6776.</title>
        <authorList>
            <person name="Baroncelli R."/>
            <person name="Piaggeschi G."/>
            <person name="Fiorini L."/>
            <person name="Bertolini E."/>
            <person name="Zapparata A."/>
            <person name="Pe M.E."/>
            <person name="Sarrocco S."/>
            <person name="Vannacci G."/>
        </authorList>
    </citation>
    <scope>NUCLEOTIDE SEQUENCE [LARGE SCALE GENOMIC DNA]</scope>
    <source>
        <strain evidence="3">T6776</strain>
    </source>
</reference>